<feature type="transmembrane region" description="Helical" evidence="1">
    <location>
        <begin position="89"/>
        <end position="106"/>
    </location>
</feature>
<dbReference type="Proteomes" id="UP000623461">
    <property type="component" value="Unassembled WGS sequence"/>
</dbReference>
<organism evidence="2 3">
    <name type="scientific">Terrabacter tumescens</name>
    <dbReference type="NCBI Taxonomy" id="60443"/>
    <lineage>
        <taxon>Bacteria</taxon>
        <taxon>Bacillati</taxon>
        <taxon>Actinomycetota</taxon>
        <taxon>Actinomycetes</taxon>
        <taxon>Micrococcales</taxon>
        <taxon>Intrasporangiaceae</taxon>
        <taxon>Terrabacter</taxon>
    </lineage>
</organism>
<dbReference type="RefSeq" id="WP_156035198.1">
    <property type="nucleotide sequence ID" value="NZ_BMNZ01000004.1"/>
</dbReference>
<gene>
    <name evidence="2" type="ORF">GCM10009721_25350</name>
</gene>
<reference evidence="3" key="1">
    <citation type="journal article" date="2019" name="Int. J. Syst. Evol. Microbiol.">
        <title>The Global Catalogue of Microorganisms (GCM) 10K type strain sequencing project: providing services to taxonomists for standard genome sequencing and annotation.</title>
        <authorList>
            <consortium name="The Broad Institute Genomics Platform"/>
            <consortium name="The Broad Institute Genome Sequencing Center for Infectious Disease"/>
            <person name="Wu L."/>
            <person name="Ma J."/>
        </authorList>
    </citation>
    <scope>NUCLEOTIDE SEQUENCE [LARGE SCALE GENOMIC DNA]</scope>
    <source>
        <strain evidence="3">JCM 1365</strain>
    </source>
</reference>
<comment type="caution">
    <text evidence="2">The sequence shown here is derived from an EMBL/GenBank/DDBJ whole genome shotgun (WGS) entry which is preliminary data.</text>
</comment>
<proteinExistence type="predicted"/>
<protein>
    <submittedName>
        <fullName evidence="2">Uncharacterized protein</fullName>
    </submittedName>
</protein>
<evidence type="ECO:0000313" key="2">
    <source>
        <dbReference type="EMBL" id="GGM97310.1"/>
    </source>
</evidence>
<sequence>MVLGAVLGGVGLFSLAYAVFGGPDARVARSVAGFAFVVIGAVVVRMGVARRAWRRRHPGVDPLEAATAAGGNVGDAFGNDSRAAQVGRWVLVVVCAAVTLVMVLALRRAVTGETPTDAGAMVVIVLLGAFPALVGVAALAAGSRRR</sequence>
<accession>A0ABQ2I520</accession>
<name>A0ABQ2I520_9MICO</name>
<keyword evidence="3" id="KW-1185">Reference proteome</keyword>
<feature type="transmembrane region" description="Helical" evidence="1">
    <location>
        <begin position="118"/>
        <end position="141"/>
    </location>
</feature>
<keyword evidence="1" id="KW-0472">Membrane</keyword>
<feature type="transmembrane region" description="Helical" evidence="1">
    <location>
        <begin position="28"/>
        <end position="48"/>
    </location>
</feature>
<keyword evidence="1" id="KW-0812">Transmembrane</keyword>
<dbReference type="EMBL" id="BMNZ01000004">
    <property type="protein sequence ID" value="GGM97310.1"/>
    <property type="molecule type" value="Genomic_DNA"/>
</dbReference>
<evidence type="ECO:0000313" key="3">
    <source>
        <dbReference type="Proteomes" id="UP000623461"/>
    </source>
</evidence>
<evidence type="ECO:0000256" key="1">
    <source>
        <dbReference type="SAM" id="Phobius"/>
    </source>
</evidence>
<keyword evidence="1" id="KW-1133">Transmembrane helix</keyword>